<evidence type="ECO:0000313" key="2">
    <source>
        <dbReference type="EMBL" id="EIE23492.1"/>
    </source>
</evidence>
<dbReference type="Proteomes" id="UP000007264">
    <property type="component" value="Unassembled WGS sequence"/>
</dbReference>
<comment type="caution">
    <text evidence="2">The sequence shown here is derived from an EMBL/GenBank/DDBJ whole genome shotgun (WGS) entry which is preliminary data.</text>
</comment>
<feature type="compositionally biased region" description="Basic and acidic residues" evidence="1">
    <location>
        <begin position="36"/>
        <end position="62"/>
    </location>
</feature>
<accession>I0YYM3</accession>
<organism evidence="2 3">
    <name type="scientific">Coccomyxa subellipsoidea (strain C-169)</name>
    <name type="common">Green microalga</name>
    <dbReference type="NCBI Taxonomy" id="574566"/>
    <lineage>
        <taxon>Eukaryota</taxon>
        <taxon>Viridiplantae</taxon>
        <taxon>Chlorophyta</taxon>
        <taxon>core chlorophytes</taxon>
        <taxon>Trebouxiophyceae</taxon>
        <taxon>Trebouxiophyceae incertae sedis</taxon>
        <taxon>Coccomyxaceae</taxon>
        <taxon>Coccomyxa</taxon>
        <taxon>Coccomyxa subellipsoidea</taxon>
    </lineage>
</organism>
<evidence type="ECO:0000256" key="1">
    <source>
        <dbReference type="SAM" id="MobiDB-lite"/>
    </source>
</evidence>
<gene>
    <name evidence="2" type="ORF">COCSUDRAFT_63030</name>
</gene>
<sequence length="62" mass="6681">MWSVAGEPIGLDSSPMPLVKAPVIQGDQKGSAHSKHNAEEQRARGNAERQGEEGMKRAKVDL</sequence>
<proteinExistence type="predicted"/>
<reference evidence="2 3" key="1">
    <citation type="journal article" date="2012" name="Genome Biol.">
        <title>The genome of the polar eukaryotic microalga coccomyxa subellipsoidea reveals traits of cold adaptation.</title>
        <authorList>
            <person name="Blanc G."/>
            <person name="Agarkova I."/>
            <person name="Grimwood J."/>
            <person name="Kuo A."/>
            <person name="Brueggeman A."/>
            <person name="Dunigan D."/>
            <person name="Gurnon J."/>
            <person name="Ladunga I."/>
            <person name="Lindquist E."/>
            <person name="Lucas S."/>
            <person name="Pangilinan J."/>
            <person name="Proschold T."/>
            <person name="Salamov A."/>
            <person name="Schmutz J."/>
            <person name="Weeks D."/>
            <person name="Yamada T."/>
            <person name="Claverie J.M."/>
            <person name="Grigoriev I."/>
            <person name="Van Etten J."/>
            <person name="Lomsadze A."/>
            <person name="Borodovsky M."/>
        </authorList>
    </citation>
    <scope>NUCLEOTIDE SEQUENCE [LARGE SCALE GENOMIC DNA]</scope>
    <source>
        <strain evidence="2 3">C-169</strain>
    </source>
</reference>
<dbReference type="RefSeq" id="XP_005648036.1">
    <property type="nucleotide sequence ID" value="XM_005647979.1"/>
</dbReference>
<keyword evidence="3" id="KW-1185">Reference proteome</keyword>
<feature type="region of interest" description="Disordered" evidence="1">
    <location>
        <begin position="24"/>
        <end position="62"/>
    </location>
</feature>
<dbReference type="AlphaFoldDB" id="I0YYM3"/>
<name>I0YYM3_COCSC</name>
<dbReference type="EMBL" id="AGSI01000007">
    <property type="protein sequence ID" value="EIE23492.1"/>
    <property type="molecule type" value="Genomic_DNA"/>
</dbReference>
<dbReference type="KEGG" id="csl:COCSUDRAFT_63030"/>
<protein>
    <submittedName>
        <fullName evidence="2">Uncharacterized protein</fullName>
    </submittedName>
</protein>
<evidence type="ECO:0000313" key="3">
    <source>
        <dbReference type="Proteomes" id="UP000007264"/>
    </source>
</evidence>
<dbReference type="GeneID" id="17041484"/>